<sequence>MRLANSSCNNVII</sequence>
<organism evidence="1 2">
    <name type="scientific">Allacma fusca</name>
    <dbReference type="NCBI Taxonomy" id="39272"/>
    <lineage>
        <taxon>Eukaryota</taxon>
        <taxon>Metazoa</taxon>
        <taxon>Ecdysozoa</taxon>
        <taxon>Arthropoda</taxon>
        <taxon>Hexapoda</taxon>
        <taxon>Collembola</taxon>
        <taxon>Symphypleona</taxon>
        <taxon>Sminthuridae</taxon>
        <taxon>Allacma</taxon>
    </lineage>
</organism>
<feature type="non-terminal residue" evidence="1">
    <location>
        <position position="1"/>
    </location>
</feature>
<evidence type="ECO:0000313" key="2">
    <source>
        <dbReference type="Proteomes" id="UP000708208"/>
    </source>
</evidence>
<evidence type="ECO:0000313" key="1">
    <source>
        <dbReference type="EMBL" id="CAG7728942.1"/>
    </source>
</evidence>
<dbReference type="Proteomes" id="UP000708208">
    <property type="component" value="Unassembled WGS sequence"/>
</dbReference>
<proteinExistence type="predicted"/>
<keyword evidence="2" id="KW-1185">Reference proteome</keyword>
<gene>
    <name evidence="1" type="ORF">AFUS01_LOCUS17686</name>
</gene>
<comment type="caution">
    <text evidence="1">The sequence shown here is derived from an EMBL/GenBank/DDBJ whole genome shotgun (WGS) entry which is preliminary data.</text>
</comment>
<protein>
    <submittedName>
        <fullName evidence="1">Uncharacterized protein</fullName>
    </submittedName>
</protein>
<dbReference type="EMBL" id="CAJVCH010170721">
    <property type="protein sequence ID" value="CAG7728942.1"/>
    <property type="molecule type" value="Genomic_DNA"/>
</dbReference>
<reference evidence="1" key="1">
    <citation type="submission" date="2021-06" db="EMBL/GenBank/DDBJ databases">
        <authorList>
            <person name="Hodson N. C."/>
            <person name="Mongue J. A."/>
            <person name="Jaron S. K."/>
        </authorList>
    </citation>
    <scope>NUCLEOTIDE SEQUENCE</scope>
</reference>
<name>A0A8J2P7J5_9HEXA</name>
<accession>A0A8J2P7J5</accession>